<evidence type="ECO:0000256" key="1">
    <source>
        <dbReference type="SAM" id="MobiDB-lite"/>
    </source>
</evidence>
<evidence type="ECO:0008006" key="4">
    <source>
        <dbReference type="Google" id="ProtNLM"/>
    </source>
</evidence>
<gene>
    <name evidence="2" type="ORF">SR858_20835</name>
</gene>
<organism evidence="2 3">
    <name type="scientific">Duganella zoogloeoides</name>
    <dbReference type="NCBI Taxonomy" id="75659"/>
    <lineage>
        <taxon>Bacteria</taxon>
        <taxon>Pseudomonadati</taxon>
        <taxon>Pseudomonadota</taxon>
        <taxon>Betaproteobacteria</taxon>
        <taxon>Burkholderiales</taxon>
        <taxon>Oxalobacteraceae</taxon>
        <taxon>Telluria group</taxon>
        <taxon>Duganella</taxon>
    </lineage>
</organism>
<dbReference type="EMBL" id="CP140152">
    <property type="protein sequence ID" value="WQH03473.1"/>
    <property type="molecule type" value="Genomic_DNA"/>
</dbReference>
<dbReference type="RefSeq" id="WP_019921623.1">
    <property type="nucleotide sequence ID" value="NZ_CP140152.1"/>
</dbReference>
<feature type="region of interest" description="Disordered" evidence="1">
    <location>
        <begin position="41"/>
        <end position="70"/>
    </location>
</feature>
<evidence type="ECO:0000313" key="3">
    <source>
        <dbReference type="Proteomes" id="UP001326110"/>
    </source>
</evidence>
<evidence type="ECO:0000313" key="2">
    <source>
        <dbReference type="EMBL" id="WQH03473.1"/>
    </source>
</evidence>
<reference evidence="2 3" key="1">
    <citation type="submission" date="2023-11" db="EMBL/GenBank/DDBJ databases">
        <title>MicrobeMod: A computational toolkit for identifying prokaryotic methylation and restriction-modification with nanopore sequencing.</title>
        <authorList>
            <person name="Crits-Christoph A."/>
            <person name="Kang S.C."/>
            <person name="Lee H."/>
            <person name="Ostrov N."/>
        </authorList>
    </citation>
    <scope>NUCLEOTIDE SEQUENCE [LARGE SCALE GENOMIC DNA]</scope>
    <source>
        <strain evidence="2 3">ATCC 25935</strain>
    </source>
</reference>
<protein>
    <recommendedName>
        <fullName evidence="4">DUF3300 domain-containing protein</fullName>
    </recommendedName>
</protein>
<dbReference type="GeneID" id="43163381"/>
<name>A0ABZ0XV85_9BURK</name>
<proteinExistence type="predicted"/>
<sequence length="138" mass="15158">MKSIFAVVGVLAALTGCATQQPYYTSSRVVHDPYQWRTVSVTPSDRAPGQSSGPVYTTEELPPQSSSRVVYTEQPVTTTTYITQPSTVIYQPAPVYYQPAPSYYYPPVSIGLNFGFGRYWGGGGGRGYYGGHRGGWRR</sequence>
<feature type="compositionally biased region" description="Polar residues" evidence="1">
    <location>
        <begin position="41"/>
        <end position="55"/>
    </location>
</feature>
<keyword evidence="3" id="KW-1185">Reference proteome</keyword>
<dbReference type="Proteomes" id="UP001326110">
    <property type="component" value="Chromosome"/>
</dbReference>
<accession>A0ABZ0XV85</accession>
<dbReference type="PROSITE" id="PS51257">
    <property type="entry name" value="PROKAR_LIPOPROTEIN"/>
    <property type="match status" value="1"/>
</dbReference>